<dbReference type="OrthoDB" id="7615032at2759"/>
<evidence type="ECO:0000259" key="1">
    <source>
        <dbReference type="Pfam" id="PF21787"/>
    </source>
</evidence>
<keyword evidence="4" id="KW-1185">Reference proteome</keyword>
<comment type="caution">
    <text evidence="3">The sequence shown here is derived from an EMBL/GenBank/DDBJ whole genome shotgun (WGS) entry which is preliminary data.</text>
</comment>
<proteinExistence type="predicted"/>
<dbReference type="EMBL" id="VUJU01005033">
    <property type="protein sequence ID" value="KAF0752490.1"/>
    <property type="molecule type" value="Genomic_DNA"/>
</dbReference>
<accession>A0A6G0YAX1</accession>
<reference evidence="3 4" key="1">
    <citation type="submission" date="2019-08" db="EMBL/GenBank/DDBJ databases">
        <title>Whole genome of Aphis craccivora.</title>
        <authorList>
            <person name="Voronova N.V."/>
            <person name="Shulinski R.S."/>
            <person name="Bandarenka Y.V."/>
            <person name="Zhorov D.G."/>
            <person name="Warner D."/>
        </authorList>
    </citation>
    <scope>NUCLEOTIDE SEQUENCE [LARGE SCALE GENOMIC DNA]</scope>
    <source>
        <strain evidence="3">180601</strain>
        <tissue evidence="3">Whole Body</tissue>
    </source>
</reference>
<name>A0A6G0YAX1_APHCR</name>
<dbReference type="InterPro" id="IPR048365">
    <property type="entry name" value="TNP-like_RNaseH_N"/>
</dbReference>
<dbReference type="AlphaFoldDB" id="A0A6G0YAX1"/>
<evidence type="ECO:0000313" key="3">
    <source>
        <dbReference type="EMBL" id="KAF0752490.1"/>
    </source>
</evidence>
<dbReference type="Proteomes" id="UP000478052">
    <property type="component" value="Unassembled WGS sequence"/>
</dbReference>
<evidence type="ECO:0000259" key="2">
    <source>
        <dbReference type="Pfam" id="PF21788"/>
    </source>
</evidence>
<dbReference type="PANTHER" id="PTHR47577">
    <property type="entry name" value="THAP DOMAIN-CONTAINING PROTEIN 6"/>
    <property type="match status" value="1"/>
</dbReference>
<dbReference type="PANTHER" id="PTHR47577:SF2">
    <property type="entry name" value="THAP DOMAIN CONTAINING 9"/>
    <property type="match status" value="1"/>
</dbReference>
<evidence type="ECO:0000313" key="4">
    <source>
        <dbReference type="Proteomes" id="UP000478052"/>
    </source>
</evidence>
<sequence>MVVDGKPGFTQESFEAIKKEAGNNSVYCNLVIDEMCIRQQVEIDSQKNIHGYINNMVVEHCYDSDDISLAKNSLIFFAVGINDYWKMPLAYFLIDGLGGKERANLLKEAINLLHDTDAKLQSITFDGANVNTRMCTELGVNFNYENRHAFIIKREQGLRAGTKLTKRHIYFHNEKMNVRLAAQTLSQSVADALTYLKNTNEDFKGAGQTSEFIYFINNAFDILNSRSRFSKKPFKRAISDETLDDYKTYIQLFIKYAKGLKFLDGIKVVDSARKTGYIGFILRLQNAIKMYHSLHLNECESCQKYLIQQSDKNPNSLIKIKNRGGLLYPSKAVEVLCQESKKIFRSESPLYQSKNKLYLINKVKTNIYKEGKETIPYCTEQESFLNIHEHRENVMNLIINKYVDIRIFHEIRKIKDNIKEKRTRTKLTKLINFNRE</sequence>
<dbReference type="Pfam" id="PF21788">
    <property type="entry name" value="TNP-like_GBD"/>
    <property type="match status" value="1"/>
</dbReference>
<dbReference type="InterPro" id="IPR048366">
    <property type="entry name" value="TNP-like_GBD"/>
</dbReference>
<feature type="domain" description="Transposable element P transposase-like RNase H" evidence="1">
    <location>
        <begin position="6"/>
        <end position="139"/>
    </location>
</feature>
<gene>
    <name evidence="3" type="ORF">FWK35_00014891</name>
</gene>
<feature type="domain" description="Transposable element P transposase-like GTP-binding insertion" evidence="2">
    <location>
        <begin position="154"/>
        <end position="235"/>
    </location>
</feature>
<organism evidence="3 4">
    <name type="scientific">Aphis craccivora</name>
    <name type="common">Cowpea aphid</name>
    <dbReference type="NCBI Taxonomy" id="307492"/>
    <lineage>
        <taxon>Eukaryota</taxon>
        <taxon>Metazoa</taxon>
        <taxon>Ecdysozoa</taxon>
        <taxon>Arthropoda</taxon>
        <taxon>Hexapoda</taxon>
        <taxon>Insecta</taxon>
        <taxon>Pterygota</taxon>
        <taxon>Neoptera</taxon>
        <taxon>Paraneoptera</taxon>
        <taxon>Hemiptera</taxon>
        <taxon>Sternorrhyncha</taxon>
        <taxon>Aphidomorpha</taxon>
        <taxon>Aphidoidea</taxon>
        <taxon>Aphididae</taxon>
        <taxon>Aphidini</taxon>
        <taxon>Aphis</taxon>
        <taxon>Aphis</taxon>
    </lineage>
</organism>
<dbReference type="Pfam" id="PF21787">
    <property type="entry name" value="TNP-like_RNaseH_N"/>
    <property type="match status" value="1"/>
</dbReference>
<protein>
    <submittedName>
        <fullName evidence="3">THAP domain-containing protein 9</fullName>
    </submittedName>
</protein>